<keyword evidence="3" id="KW-1185">Reference proteome</keyword>
<feature type="transmembrane region" description="Helical" evidence="1">
    <location>
        <begin position="145"/>
        <end position="166"/>
    </location>
</feature>
<evidence type="ECO:0000313" key="3">
    <source>
        <dbReference type="Proteomes" id="UP000269301"/>
    </source>
</evidence>
<feature type="transmembrane region" description="Helical" evidence="1">
    <location>
        <begin position="218"/>
        <end position="236"/>
    </location>
</feature>
<organism evidence="2 3">
    <name type="scientific">Oceanobacillus halophilus</name>
    <dbReference type="NCBI Taxonomy" id="930130"/>
    <lineage>
        <taxon>Bacteria</taxon>
        <taxon>Bacillati</taxon>
        <taxon>Bacillota</taxon>
        <taxon>Bacilli</taxon>
        <taxon>Bacillales</taxon>
        <taxon>Bacillaceae</taxon>
        <taxon>Oceanobacillus</taxon>
    </lineage>
</organism>
<keyword evidence="1" id="KW-0812">Transmembrane</keyword>
<evidence type="ECO:0000313" key="2">
    <source>
        <dbReference type="EMBL" id="RKQ28127.1"/>
    </source>
</evidence>
<dbReference type="AlphaFoldDB" id="A0A494ZT76"/>
<evidence type="ECO:0000256" key="1">
    <source>
        <dbReference type="SAM" id="Phobius"/>
    </source>
</evidence>
<feature type="transmembrane region" description="Helical" evidence="1">
    <location>
        <begin position="112"/>
        <end position="133"/>
    </location>
</feature>
<proteinExistence type="predicted"/>
<feature type="transmembrane region" description="Helical" evidence="1">
    <location>
        <begin position="56"/>
        <end position="75"/>
    </location>
</feature>
<dbReference type="EMBL" id="RBZP01000036">
    <property type="protein sequence ID" value="RKQ28127.1"/>
    <property type="molecule type" value="Genomic_DNA"/>
</dbReference>
<comment type="caution">
    <text evidence="2">The sequence shown here is derived from an EMBL/GenBank/DDBJ whole genome shotgun (WGS) entry which is preliminary data.</text>
</comment>
<keyword evidence="1" id="KW-1133">Transmembrane helix</keyword>
<dbReference type="RefSeq" id="WP_121206206.1">
    <property type="nucleotide sequence ID" value="NZ_RBZP01000036.1"/>
</dbReference>
<dbReference type="OrthoDB" id="2380965at2"/>
<dbReference type="Proteomes" id="UP000269301">
    <property type="component" value="Unassembled WGS sequence"/>
</dbReference>
<protein>
    <recommendedName>
        <fullName evidence="4">ABC transporter permease</fullName>
    </recommendedName>
</protein>
<accession>A0A494ZT76</accession>
<sequence>MLEQAFWLAKKEFKFQWLGFTATILFTLILGIATAFLLDISAEKVFINRDTPYNRLLLDLIFIGITPSFAAIYMSKPYLSFQTIKDDTFTKRMALLRSLPIPVKVLSASRTIVMLMTLSILSFIFYGVIYLILVTFPMRFLELMSFLEFVSFIAIWFGYALAVGGMIPYIEYGTSGKVLHLTPFISIAIFIAIIIIVYSYVESGIVEIILYFAKENGILLAIASMIIGISSTYLWNRLLTNRLAKRDYL</sequence>
<reference evidence="2 3" key="1">
    <citation type="journal article" date="2016" name="Int. J. Syst. Evol. Microbiol.">
        <title>Oceanobacillus halophilus sp. nov., a novel moderately halophilic bacterium from a hypersaline lake.</title>
        <authorList>
            <person name="Amoozegar M.A."/>
            <person name="Bagheri M."/>
            <person name="Makhdoumi A."/>
            <person name="Nikou M.M."/>
            <person name="Fazeli S.A.S."/>
            <person name="Schumann P."/>
            <person name="Sproer C."/>
            <person name="Sanchez-Porro C."/>
            <person name="Ventosa A."/>
        </authorList>
    </citation>
    <scope>NUCLEOTIDE SEQUENCE [LARGE SCALE GENOMIC DNA]</scope>
    <source>
        <strain evidence="2 3">DSM 23996</strain>
    </source>
</reference>
<evidence type="ECO:0008006" key="4">
    <source>
        <dbReference type="Google" id="ProtNLM"/>
    </source>
</evidence>
<feature type="transmembrane region" description="Helical" evidence="1">
    <location>
        <begin position="17"/>
        <end position="36"/>
    </location>
</feature>
<keyword evidence="1" id="KW-0472">Membrane</keyword>
<name>A0A494ZT76_9BACI</name>
<gene>
    <name evidence="2" type="ORF">D8M06_19365</name>
</gene>
<feature type="transmembrane region" description="Helical" evidence="1">
    <location>
        <begin position="178"/>
        <end position="198"/>
    </location>
</feature>